<evidence type="ECO:0000256" key="1">
    <source>
        <dbReference type="ARBA" id="ARBA00004611"/>
    </source>
</evidence>
<dbReference type="InterPro" id="IPR000435">
    <property type="entry name" value="Tektins"/>
</dbReference>
<evidence type="ECO:0000256" key="2">
    <source>
        <dbReference type="ARBA" id="ARBA00007209"/>
    </source>
</evidence>
<dbReference type="GO" id="GO:0060294">
    <property type="term" value="P:cilium movement involved in cell motility"/>
    <property type="evidence" value="ECO:0007669"/>
    <property type="project" value="UniProtKB-UniRule"/>
</dbReference>
<organism evidence="13 14">
    <name type="scientific">Gadus morhua</name>
    <name type="common">Atlantic cod</name>
    <dbReference type="NCBI Taxonomy" id="8049"/>
    <lineage>
        <taxon>Eukaryota</taxon>
        <taxon>Metazoa</taxon>
        <taxon>Chordata</taxon>
        <taxon>Craniata</taxon>
        <taxon>Vertebrata</taxon>
        <taxon>Euteleostomi</taxon>
        <taxon>Actinopterygii</taxon>
        <taxon>Neopterygii</taxon>
        <taxon>Teleostei</taxon>
        <taxon>Neoteleostei</taxon>
        <taxon>Acanthomorphata</taxon>
        <taxon>Zeiogadaria</taxon>
        <taxon>Gadariae</taxon>
        <taxon>Gadiformes</taxon>
        <taxon>Gadoidei</taxon>
        <taxon>Gadidae</taxon>
        <taxon>Gadus</taxon>
    </lineage>
</organism>
<dbReference type="GO" id="GO:0005634">
    <property type="term" value="C:nucleus"/>
    <property type="evidence" value="ECO:0007669"/>
    <property type="project" value="TreeGrafter"/>
</dbReference>
<keyword evidence="6 11" id="KW-0969">Cilium</keyword>
<dbReference type="GO" id="GO:0015630">
    <property type="term" value="C:microtubule cytoskeleton"/>
    <property type="evidence" value="ECO:0007669"/>
    <property type="project" value="UniProtKB-UniRule"/>
</dbReference>
<dbReference type="Proteomes" id="UP000694546">
    <property type="component" value="Chromosome 16"/>
</dbReference>
<proteinExistence type="inferred from homology"/>
<evidence type="ECO:0000256" key="10">
    <source>
        <dbReference type="ARBA" id="ARBA00046435"/>
    </source>
</evidence>
<dbReference type="InterPro" id="IPR048256">
    <property type="entry name" value="Tektin-like"/>
</dbReference>
<evidence type="ECO:0000256" key="7">
    <source>
        <dbReference type="ARBA" id="ARBA00023212"/>
    </source>
</evidence>
<dbReference type="PANTHER" id="PTHR19960:SF25">
    <property type="entry name" value="TEKTIN-1"/>
    <property type="match status" value="1"/>
</dbReference>
<evidence type="ECO:0000256" key="4">
    <source>
        <dbReference type="ARBA" id="ARBA00022846"/>
    </source>
</evidence>
<evidence type="ECO:0000256" key="12">
    <source>
        <dbReference type="SAM" id="Coils"/>
    </source>
</evidence>
<evidence type="ECO:0000256" key="9">
    <source>
        <dbReference type="ARBA" id="ARBA00045224"/>
    </source>
</evidence>
<evidence type="ECO:0000256" key="8">
    <source>
        <dbReference type="ARBA" id="ARBA00023273"/>
    </source>
</evidence>
<comment type="function">
    <text evidence="9">Microtubule inner protein (MIP) part of the dynein-decorated doublet microtubules (DMTs) in cilia and flagellar axoneme. Forms filamentous polymers in the walls of ciliary and flagellar microtubules.</text>
</comment>
<keyword evidence="4 11" id="KW-0282">Flagellum</keyword>
<dbReference type="Ensembl" id="ENSGMOT00000010224.2">
    <property type="protein sequence ID" value="ENSGMOP00000009956.2"/>
    <property type="gene ID" value="ENSGMOG00000009323.2"/>
</dbReference>
<evidence type="ECO:0000313" key="13">
    <source>
        <dbReference type="Ensembl" id="ENSGMOP00000009956.2"/>
    </source>
</evidence>
<comment type="subcellular location">
    <subcellularLocation>
        <location evidence="11">Cytoplasm</location>
        <location evidence="11">Cytoskeleton</location>
        <location evidence="11">Cilium axoneme</location>
    </subcellularLocation>
    <subcellularLocation>
        <location evidence="1">Cytoplasm</location>
        <location evidence="1">Cytoskeleton</location>
        <location evidence="1">Flagellum axoneme</location>
    </subcellularLocation>
</comment>
<name>A0A8C5F6K2_GADMO</name>
<keyword evidence="7" id="KW-0206">Cytoskeleton</keyword>
<reference evidence="13" key="2">
    <citation type="submission" date="2025-09" db="UniProtKB">
        <authorList>
            <consortium name="Ensembl"/>
        </authorList>
    </citation>
    <scope>IDENTIFICATION</scope>
</reference>
<accession>A0A8C5F6K2</accession>
<keyword evidence="5 12" id="KW-0175">Coiled coil</keyword>
<keyword evidence="3" id="KW-0963">Cytoplasm</keyword>
<reference evidence="13" key="1">
    <citation type="submission" date="2025-08" db="UniProtKB">
        <authorList>
            <consortium name="Ensembl"/>
        </authorList>
    </citation>
    <scope>IDENTIFICATION</scope>
</reference>
<comment type="subunit">
    <text evidence="10">Microtubule inner protein component of sperm flagellar doublet microtubules.</text>
</comment>
<evidence type="ECO:0000256" key="5">
    <source>
        <dbReference type="ARBA" id="ARBA00023054"/>
    </source>
</evidence>
<evidence type="ECO:0000313" key="14">
    <source>
        <dbReference type="Proteomes" id="UP000694546"/>
    </source>
</evidence>
<dbReference type="PANTHER" id="PTHR19960">
    <property type="entry name" value="TEKTIN"/>
    <property type="match status" value="1"/>
</dbReference>
<evidence type="ECO:0000256" key="3">
    <source>
        <dbReference type="ARBA" id="ARBA00022490"/>
    </source>
</evidence>
<dbReference type="GO" id="GO:0005930">
    <property type="term" value="C:axoneme"/>
    <property type="evidence" value="ECO:0007669"/>
    <property type="project" value="UniProtKB-SubCell"/>
</dbReference>
<sequence>YKLLIAFLVNNWKECQRLRDIQYLREELERRLEEVLEETEALVAFRTRVERALEACSDPLRATLLCLEESRGLTRCERELLQEMEVFQGVAALLQRMLEQIVEQIRLNRSAKYHLEKDLKDKFQAQSIDDLCILMTNNSFNPDKSSEKISRGMAVSPDEWEGLSVVNISRAEQEKANSASLRALVSSLLDQTACDMRSRLRATALAFQRKIQETKTAKAQMEEHLVQSEVSSQKRNRVALGVAMAEKELPLSVAQARLSARAKRPGTELCQDPAQILLLAEVQELTAHIHRMRTAASQSDAAQQSLVRCQLELEHNVEVKARSLYVDEVLCGGHRQPTIIQDF</sequence>
<feature type="coiled-coil region" evidence="12">
    <location>
        <begin position="18"/>
        <end position="45"/>
    </location>
</feature>
<dbReference type="PRINTS" id="PR00511">
    <property type="entry name" value="TEKTIN"/>
</dbReference>
<protein>
    <recommendedName>
        <fullName evidence="11">Tektin</fullName>
    </recommendedName>
</protein>
<dbReference type="OMA" id="DTELPLM"/>
<evidence type="ECO:0000256" key="11">
    <source>
        <dbReference type="RuleBase" id="RU367040"/>
    </source>
</evidence>
<comment type="similarity">
    <text evidence="2 11">Belongs to the tektin family.</text>
</comment>
<dbReference type="AlphaFoldDB" id="A0A8C5F6K2"/>
<evidence type="ECO:0000256" key="6">
    <source>
        <dbReference type="ARBA" id="ARBA00023069"/>
    </source>
</evidence>
<dbReference type="Pfam" id="PF03148">
    <property type="entry name" value="Tektin"/>
    <property type="match status" value="1"/>
</dbReference>
<dbReference type="GeneTree" id="ENSGT00950000182894"/>
<keyword evidence="8 11" id="KW-0966">Cell projection</keyword>
<dbReference type="GO" id="GO:0060271">
    <property type="term" value="P:cilium assembly"/>
    <property type="evidence" value="ECO:0007669"/>
    <property type="project" value="UniProtKB-UniRule"/>
</dbReference>
<keyword evidence="14" id="KW-1185">Reference proteome</keyword>